<organism evidence="1 2">
    <name type="scientific">Entomophthora muscae</name>
    <dbReference type="NCBI Taxonomy" id="34485"/>
    <lineage>
        <taxon>Eukaryota</taxon>
        <taxon>Fungi</taxon>
        <taxon>Fungi incertae sedis</taxon>
        <taxon>Zoopagomycota</taxon>
        <taxon>Entomophthoromycotina</taxon>
        <taxon>Entomophthoromycetes</taxon>
        <taxon>Entomophthorales</taxon>
        <taxon>Entomophthoraceae</taxon>
        <taxon>Entomophthora</taxon>
    </lineage>
</organism>
<sequence length="307" mass="34301">MIAKACFKFNGVKLLPEAVKFVPTKMIRSRYSILNNSHSSFKNQLYDLTAPKKAIFELYFKRNAGHNKWSKIRHAKGATDLKRGTQFAKMGLELQAAIRAGGTDPQLNLRLAAALAAAKGMDLPKKNIENAFKKATGQADLQMEEVVYQAMGPHQVAVVVEAFTDNKNRTVKSVRSVVTRAGGAMTDVSWMFQKKGKVVIHLGSEEVDSDRILDDVLEAGGDDFTIEEEEGRSLEVTCKFETLGRMSKELQGTGRYALQSIAPYYHFNTTWAQPEGKDEREVEEEISAFLETLEDLEDVVRIHTNLP</sequence>
<proteinExistence type="predicted"/>
<dbReference type="Proteomes" id="UP001165960">
    <property type="component" value="Unassembled WGS sequence"/>
</dbReference>
<dbReference type="EMBL" id="QTSX02002204">
    <property type="protein sequence ID" value="KAJ9077345.1"/>
    <property type="molecule type" value="Genomic_DNA"/>
</dbReference>
<name>A0ACC2TS44_9FUNG</name>
<comment type="caution">
    <text evidence="1">The sequence shown here is derived from an EMBL/GenBank/DDBJ whole genome shotgun (WGS) entry which is preliminary data.</text>
</comment>
<protein>
    <submittedName>
        <fullName evidence="1">Uncharacterized protein</fullName>
    </submittedName>
</protein>
<reference evidence="1" key="1">
    <citation type="submission" date="2022-04" db="EMBL/GenBank/DDBJ databases">
        <title>Genome of the entomopathogenic fungus Entomophthora muscae.</title>
        <authorList>
            <person name="Elya C."/>
            <person name="Lovett B.R."/>
            <person name="Lee E."/>
            <person name="Macias A.M."/>
            <person name="Hajek A.E."/>
            <person name="De Bivort B.L."/>
            <person name="Kasson M.T."/>
            <person name="De Fine Licht H.H."/>
            <person name="Stajich J.E."/>
        </authorList>
    </citation>
    <scope>NUCLEOTIDE SEQUENCE</scope>
    <source>
        <strain evidence="1">Berkeley</strain>
    </source>
</reference>
<keyword evidence="2" id="KW-1185">Reference proteome</keyword>
<gene>
    <name evidence="1" type="ORF">DSO57_1017663</name>
</gene>
<evidence type="ECO:0000313" key="1">
    <source>
        <dbReference type="EMBL" id="KAJ9077345.1"/>
    </source>
</evidence>
<evidence type="ECO:0000313" key="2">
    <source>
        <dbReference type="Proteomes" id="UP001165960"/>
    </source>
</evidence>
<accession>A0ACC2TS44</accession>